<evidence type="ECO:0000256" key="5">
    <source>
        <dbReference type="SAM" id="MobiDB-lite"/>
    </source>
</evidence>
<evidence type="ECO:0000256" key="4">
    <source>
        <dbReference type="PROSITE-ProRule" id="PRU00175"/>
    </source>
</evidence>
<feature type="compositionally biased region" description="Acidic residues" evidence="5">
    <location>
        <begin position="88"/>
        <end position="117"/>
    </location>
</feature>
<keyword evidence="3" id="KW-0862">Zinc</keyword>
<feature type="compositionally biased region" description="Polar residues" evidence="5">
    <location>
        <begin position="539"/>
        <end position="553"/>
    </location>
</feature>
<feature type="compositionally biased region" description="Polar residues" evidence="5">
    <location>
        <begin position="854"/>
        <end position="865"/>
    </location>
</feature>
<proteinExistence type="predicted"/>
<feature type="region of interest" description="Disordered" evidence="5">
    <location>
        <begin position="665"/>
        <end position="691"/>
    </location>
</feature>
<dbReference type="InterPro" id="IPR001841">
    <property type="entry name" value="Znf_RING"/>
</dbReference>
<dbReference type="PROSITE" id="PS50089">
    <property type="entry name" value="ZF_RING_2"/>
    <property type="match status" value="1"/>
</dbReference>
<feature type="domain" description="RING-type" evidence="6">
    <location>
        <begin position="7"/>
        <end position="56"/>
    </location>
</feature>
<evidence type="ECO:0000256" key="1">
    <source>
        <dbReference type="ARBA" id="ARBA00022723"/>
    </source>
</evidence>
<dbReference type="SMART" id="SM00184">
    <property type="entry name" value="RING"/>
    <property type="match status" value="1"/>
</dbReference>
<evidence type="ECO:0000313" key="7">
    <source>
        <dbReference type="EMBL" id="MEQ2200402.1"/>
    </source>
</evidence>
<organism evidence="7 8">
    <name type="scientific">Xenoophorus captivus</name>
    <dbReference type="NCBI Taxonomy" id="1517983"/>
    <lineage>
        <taxon>Eukaryota</taxon>
        <taxon>Metazoa</taxon>
        <taxon>Chordata</taxon>
        <taxon>Craniata</taxon>
        <taxon>Vertebrata</taxon>
        <taxon>Euteleostomi</taxon>
        <taxon>Actinopterygii</taxon>
        <taxon>Neopterygii</taxon>
        <taxon>Teleostei</taxon>
        <taxon>Neoteleostei</taxon>
        <taxon>Acanthomorphata</taxon>
        <taxon>Ovalentaria</taxon>
        <taxon>Atherinomorphae</taxon>
        <taxon>Cyprinodontiformes</taxon>
        <taxon>Goodeidae</taxon>
        <taxon>Xenoophorus</taxon>
    </lineage>
</organism>
<dbReference type="PANTHER" id="PTHR22791:SF14">
    <property type="entry name" value="RING FINGER PROTEIN 227"/>
    <property type="match status" value="1"/>
</dbReference>
<feature type="region of interest" description="Disordered" evidence="5">
    <location>
        <begin position="487"/>
        <end position="522"/>
    </location>
</feature>
<feature type="compositionally biased region" description="Low complexity" evidence="5">
    <location>
        <begin position="508"/>
        <end position="517"/>
    </location>
</feature>
<accession>A0ABV0QX33</accession>
<reference evidence="7 8" key="1">
    <citation type="submission" date="2021-06" db="EMBL/GenBank/DDBJ databases">
        <authorList>
            <person name="Palmer J.M."/>
        </authorList>
    </citation>
    <scope>NUCLEOTIDE SEQUENCE [LARGE SCALE GENOMIC DNA]</scope>
    <source>
        <strain evidence="7 8">XC_2019</strain>
        <tissue evidence="7">Muscle</tissue>
    </source>
</reference>
<dbReference type="Gene3D" id="3.30.40.10">
    <property type="entry name" value="Zinc/RING finger domain, C3HC4 (zinc finger)"/>
    <property type="match status" value="1"/>
</dbReference>
<dbReference type="PROSITE" id="PS00518">
    <property type="entry name" value="ZF_RING_1"/>
    <property type="match status" value="1"/>
</dbReference>
<protein>
    <recommendedName>
        <fullName evidence="6">RING-type domain-containing protein</fullName>
    </recommendedName>
</protein>
<keyword evidence="2 4" id="KW-0863">Zinc-finger</keyword>
<feature type="compositionally biased region" description="Polar residues" evidence="5">
    <location>
        <begin position="562"/>
        <end position="584"/>
    </location>
</feature>
<evidence type="ECO:0000259" key="6">
    <source>
        <dbReference type="PROSITE" id="PS50089"/>
    </source>
</evidence>
<feature type="region of interest" description="Disordered" evidence="5">
    <location>
        <begin position="836"/>
        <end position="865"/>
    </location>
</feature>
<dbReference type="Proteomes" id="UP001434883">
    <property type="component" value="Unassembled WGS sequence"/>
</dbReference>
<evidence type="ECO:0000256" key="3">
    <source>
        <dbReference type="ARBA" id="ARBA00022833"/>
    </source>
</evidence>
<gene>
    <name evidence="7" type="ORF">XENOCAPTIV_028761</name>
</gene>
<feature type="region of interest" description="Disordered" evidence="5">
    <location>
        <begin position="745"/>
        <end position="781"/>
    </location>
</feature>
<name>A0ABV0QX33_9TELE</name>
<dbReference type="EMBL" id="JAHRIN010026007">
    <property type="protein sequence ID" value="MEQ2200402.1"/>
    <property type="molecule type" value="Genomic_DNA"/>
</dbReference>
<dbReference type="InterPro" id="IPR017907">
    <property type="entry name" value="Znf_RING_CS"/>
</dbReference>
<feature type="region of interest" description="Disordered" evidence="5">
    <location>
        <begin position="86"/>
        <end position="124"/>
    </location>
</feature>
<feature type="region of interest" description="Disordered" evidence="5">
    <location>
        <begin position="539"/>
        <end position="590"/>
    </location>
</feature>
<evidence type="ECO:0000256" key="2">
    <source>
        <dbReference type="ARBA" id="ARBA00022771"/>
    </source>
</evidence>
<dbReference type="InterPro" id="IPR013083">
    <property type="entry name" value="Znf_RING/FYVE/PHD"/>
</dbReference>
<sequence>MFSEVECGVCYRTYNAARRCPRELHCRHTFCESCLRAVSRPVLPGANRSIDCPLCRHTTTLTAEGNLKSELRVDESALERLVAAGVLEQEEDEEEEDGGEVPECEGDVPQTEAEESDSSAGHRGGRFRRSLMKVWMKISGKSDRRRPDVYLWTVYCFTSKCQSEISRSEMRPASSIFTTHSLYEGQSFDKSRTPKNTLPQKEEITGNLYNSKVNMLKYPKKPGTEGEIWTSHLSKVDEDVSARKLYSVFPSQTGSLQSAQPQTLGVEGSKFMGKNLLPTIRAWSGATKMQPRKVLDFTSQTRNRAESLSNTLSVIKRNPSHERSPIGSKFPLNQNPIISEEMLEPKNIQSYLFKDSPSQVHAVTGSGQEVFRGASDAVSWTLKQSPSGTQEKSRFISNFNHFTRTDPSKQESESQIGFSRPQVRLYPTPHKALTPTPGFLHPLSAGDKNQQSLVSVGHSHSQDSRKTFASLDRVNAISRELTQDYKPRHSIKRIHHLDAQKPVEMPGSSSSDRTQSSLDKGKDFRFGFSKNYPYSSQKYSFGQRKASATSTTPAKPDRMEINSPSTVAQVSRTSTGQPFTSTLMGPQDKTGAKIDRNAIENRFRLYKGRFGLKGFGSQPLEGANALPLSTDTSIVPKPSFKGFELRNSEISRPKHIRIHRWHNQRDETELGNSGDFKTPPSTARGDGSVPRFKSNHTTIQVQTLQGFQPSKNRTVRIGSRTSWNYSEQNPVWLTKIASSSYLGSEGRLKDKMSPSPMPRAAKGNRPATEEGAWFKTPTSSTVRGKRVKLVQTGGRKLIGPIVRNSTSNSVIRRPPRVKAVTYEDILASASFSSVRASGHQGHFPNMTIGEEEGWSSTTDGVKNMSRSPEANVINEKKDRESVERKEETNNEVETSDLFFETEGSGSFDLSNVLLTAAEDAPAGNDLLELDYLRKSTGNISFKSLSKSHLEQR</sequence>
<evidence type="ECO:0000313" key="8">
    <source>
        <dbReference type="Proteomes" id="UP001434883"/>
    </source>
</evidence>
<dbReference type="SUPFAM" id="SSF57850">
    <property type="entry name" value="RING/U-box"/>
    <property type="match status" value="1"/>
</dbReference>
<keyword evidence="1" id="KW-0479">Metal-binding</keyword>
<dbReference type="InterPro" id="IPR051435">
    <property type="entry name" value="RING_finger_E3_ubiq-ligases"/>
</dbReference>
<dbReference type="PANTHER" id="PTHR22791">
    <property type="entry name" value="RING-TYPE DOMAIN-CONTAINING PROTEIN"/>
    <property type="match status" value="1"/>
</dbReference>
<comment type="caution">
    <text evidence="7">The sequence shown here is derived from an EMBL/GenBank/DDBJ whole genome shotgun (WGS) entry which is preliminary data.</text>
</comment>
<keyword evidence="8" id="KW-1185">Reference proteome</keyword>